<reference evidence="1 2" key="1">
    <citation type="submission" date="2010-06" db="EMBL/GenBank/DDBJ databases">
        <title>Complete sequence chromosome of Methanohalobium evestigatum Z-7303.</title>
        <authorList>
            <consortium name="US DOE Joint Genome Institute"/>
            <person name="Lucas S."/>
            <person name="Copeland A."/>
            <person name="Lapidus A."/>
            <person name="Cheng J.-F."/>
            <person name="Bruce D."/>
            <person name="Goodwin L."/>
            <person name="Pitluck S."/>
            <person name="Saunders E."/>
            <person name="Detter J.C."/>
            <person name="Han C."/>
            <person name="Tapia R."/>
            <person name="Land M."/>
            <person name="Hauser L."/>
            <person name="Kyrpides N."/>
            <person name="Mikhailova N."/>
            <person name="Sieprawska-Lupa M."/>
            <person name="Whitman W.B."/>
            <person name="Anderson I."/>
            <person name="Woyke T."/>
        </authorList>
    </citation>
    <scope>NUCLEOTIDE SEQUENCE [LARGE SCALE GENOMIC DNA]</scope>
    <source>
        <strain evidence="2">ATCC BAA-1072 / DSM 3721 / NBRC 107634 / OCM 161 / Z-7303</strain>
    </source>
</reference>
<name>D7E7A8_METEZ</name>
<dbReference type="GeneID" id="9346594"/>
<dbReference type="AlphaFoldDB" id="D7E7A8"/>
<evidence type="ECO:0000313" key="2">
    <source>
        <dbReference type="Proteomes" id="UP000000391"/>
    </source>
</evidence>
<protein>
    <submittedName>
        <fullName evidence="1">Uncharacterized protein</fullName>
    </submittedName>
</protein>
<accession>D7E7A8</accession>
<keyword evidence="2" id="KW-1185">Reference proteome</keyword>
<dbReference type="Proteomes" id="UP000000391">
    <property type="component" value="Chromosome"/>
</dbReference>
<evidence type="ECO:0000313" key="1">
    <source>
        <dbReference type="EMBL" id="ADI73857.1"/>
    </source>
</evidence>
<gene>
    <name evidence="1" type="ordered locus">Metev_0965</name>
</gene>
<dbReference type="HOGENOM" id="CLU_189625_0_0_2"/>
<dbReference type="RefSeq" id="WP_013194425.1">
    <property type="nucleotide sequence ID" value="NC_014253.1"/>
</dbReference>
<dbReference type="KEGG" id="mev:Metev_0965"/>
<organism evidence="1 2">
    <name type="scientific">Methanohalobium evestigatum (strain ATCC BAA-1072 / DSM 3721 / NBRC 107634 / OCM 161 / Z-7303)</name>
    <dbReference type="NCBI Taxonomy" id="644295"/>
    <lineage>
        <taxon>Archaea</taxon>
        <taxon>Methanobacteriati</taxon>
        <taxon>Methanobacteriota</taxon>
        <taxon>Stenosarchaea group</taxon>
        <taxon>Methanomicrobia</taxon>
        <taxon>Methanosarcinales</taxon>
        <taxon>Methanosarcinaceae</taxon>
        <taxon>Methanohalobium</taxon>
    </lineage>
</organism>
<dbReference type="EMBL" id="CP002069">
    <property type="protein sequence ID" value="ADI73857.1"/>
    <property type="molecule type" value="Genomic_DNA"/>
</dbReference>
<sequence>MIIAKTTDYIMVLIEKTPKYELRFRINKDYLEQNNIEFNHISKVLNEINDEYLMLDSYRQGVWIPKWVVESEKVMINNDLDADDDTLK</sequence>
<proteinExistence type="predicted"/>